<dbReference type="InterPro" id="IPR002347">
    <property type="entry name" value="SDR_fam"/>
</dbReference>
<accession>A0ABS9SUA4</accession>
<keyword evidence="6" id="KW-1185">Reference proteome</keyword>
<dbReference type="Pfam" id="PF13561">
    <property type="entry name" value="adh_short_C2"/>
    <property type="match status" value="1"/>
</dbReference>
<organism evidence="5 6">
    <name type="scientific">Streptomyces marispadix</name>
    <dbReference type="NCBI Taxonomy" id="2922868"/>
    <lineage>
        <taxon>Bacteria</taxon>
        <taxon>Bacillati</taxon>
        <taxon>Actinomycetota</taxon>
        <taxon>Actinomycetes</taxon>
        <taxon>Kitasatosporales</taxon>
        <taxon>Streptomycetaceae</taxon>
        <taxon>Streptomyces</taxon>
    </lineage>
</organism>
<dbReference type="PANTHER" id="PTHR45024:SF2">
    <property type="entry name" value="SCP2 DOMAIN-CONTAINING PROTEIN"/>
    <property type="match status" value="1"/>
</dbReference>
<dbReference type="RefSeq" id="WP_241063017.1">
    <property type="nucleotide sequence ID" value="NZ_JAKWJU010000002.1"/>
</dbReference>
<dbReference type="Proteomes" id="UP001166784">
    <property type="component" value="Unassembled WGS sequence"/>
</dbReference>
<comment type="caution">
    <text evidence="5">The sequence shown here is derived from an EMBL/GenBank/DDBJ whole genome shotgun (WGS) entry which is preliminary data.</text>
</comment>
<evidence type="ECO:0000256" key="1">
    <source>
        <dbReference type="ARBA" id="ARBA00006484"/>
    </source>
</evidence>
<evidence type="ECO:0000313" key="5">
    <source>
        <dbReference type="EMBL" id="MCH6159873.1"/>
    </source>
</evidence>
<feature type="region of interest" description="Disordered" evidence="3">
    <location>
        <begin position="281"/>
        <end position="310"/>
    </location>
</feature>
<sequence length="310" mass="31447">MDLSGKAAVVTGSGRGLGLAYAEALALAGASVVVNDVDAAAAGAAVEKITAGGGRAVSVVAPVGGAATADALVDKAVSEFGRLDVMVTNAGVLRDKVLWKMSDEDFDTVVDVHLRGTFTCARAAAVRMREQGTGGRLILVSSPAGQRGNFGQTNYAAAKAGVVAMARTWAMELARTDITVNAVVPVAATGMTKTIPALAPFIEEAERTGEPLPDWLRRDEGFGTPEDAAPLVVFLASDAARGVTGQAIGIGGDRLALWSHPQEKAAAYAAGGWDADTIAERWSTGPGAEPETYGIPAPSVPAAHGPEAGS</sequence>
<dbReference type="PANTHER" id="PTHR45024">
    <property type="entry name" value="DEHYDROGENASES, SHORT CHAIN"/>
    <property type="match status" value="1"/>
</dbReference>
<evidence type="ECO:0000259" key="4">
    <source>
        <dbReference type="SMART" id="SM00822"/>
    </source>
</evidence>
<dbReference type="InterPro" id="IPR020904">
    <property type="entry name" value="Sc_DH/Rdtase_CS"/>
</dbReference>
<dbReference type="InterPro" id="IPR051687">
    <property type="entry name" value="Peroxisomal_Beta-Oxidation"/>
</dbReference>
<comment type="similarity">
    <text evidence="1">Belongs to the short-chain dehydrogenases/reductases (SDR) family.</text>
</comment>
<reference evidence="5" key="1">
    <citation type="submission" date="2022-03" db="EMBL/GenBank/DDBJ databases">
        <authorList>
            <person name="Santos J.D.N."/>
            <person name="Kallscheuer N."/>
            <person name="Jogler C."/>
            <person name="Lage O.M."/>
        </authorList>
    </citation>
    <scope>NUCLEOTIDE SEQUENCE</scope>
    <source>
        <strain evidence="5">M600PL45_2</strain>
    </source>
</reference>
<dbReference type="SMART" id="SM00822">
    <property type="entry name" value="PKS_KR"/>
    <property type="match status" value="1"/>
</dbReference>
<dbReference type="InterPro" id="IPR036291">
    <property type="entry name" value="NAD(P)-bd_dom_sf"/>
</dbReference>
<keyword evidence="2" id="KW-0560">Oxidoreductase</keyword>
<dbReference type="Gene3D" id="3.40.50.720">
    <property type="entry name" value="NAD(P)-binding Rossmann-like Domain"/>
    <property type="match status" value="1"/>
</dbReference>
<feature type="domain" description="Ketoreductase" evidence="4">
    <location>
        <begin position="6"/>
        <end position="189"/>
    </location>
</feature>
<evidence type="ECO:0000256" key="3">
    <source>
        <dbReference type="SAM" id="MobiDB-lite"/>
    </source>
</evidence>
<reference evidence="5" key="2">
    <citation type="journal article" date="2023" name="Int. J. Syst. Evol. Microbiol.">
        <title>Streptomyces marispadix sp. nov., isolated from marine beach sediment of the Northern Coast of Portugal.</title>
        <authorList>
            <person name="dos Santos J.D.N."/>
            <person name="Vitorino I.R."/>
            <person name="Kallscheuer N."/>
            <person name="Srivastava A."/>
            <person name="Krautwurst S."/>
            <person name="Marz M."/>
            <person name="Jogler C."/>
            <person name="Lobo Da Cunha A."/>
            <person name="Catita J."/>
            <person name="Goncalves H."/>
            <person name="Gonzalez I."/>
            <person name="Reyes F."/>
            <person name="Lage O.M."/>
        </authorList>
    </citation>
    <scope>NUCLEOTIDE SEQUENCE</scope>
    <source>
        <strain evidence="5">M600PL45_2</strain>
    </source>
</reference>
<proteinExistence type="inferred from homology"/>
<dbReference type="EMBL" id="JAKWJU010000002">
    <property type="protein sequence ID" value="MCH6159873.1"/>
    <property type="molecule type" value="Genomic_DNA"/>
</dbReference>
<evidence type="ECO:0000313" key="6">
    <source>
        <dbReference type="Proteomes" id="UP001166784"/>
    </source>
</evidence>
<evidence type="ECO:0000256" key="2">
    <source>
        <dbReference type="ARBA" id="ARBA00023002"/>
    </source>
</evidence>
<dbReference type="PRINTS" id="PR00080">
    <property type="entry name" value="SDRFAMILY"/>
</dbReference>
<gene>
    <name evidence="5" type="ORF">MMA15_05400</name>
</gene>
<dbReference type="SUPFAM" id="SSF51735">
    <property type="entry name" value="NAD(P)-binding Rossmann-fold domains"/>
    <property type="match status" value="1"/>
</dbReference>
<dbReference type="InterPro" id="IPR057326">
    <property type="entry name" value="KR_dom"/>
</dbReference>
<dbReference type="PROSITE" id="PS00061">
    <property type="entry name" value="ADH_SHORT"/>
    <property type="match status" value="1"/>
</dbReference>
<protein>
    <submittedName>
        <fullName evidence="5">SDR family oxidoreductase</fullName>
    </submittedName>
</protein>
<dbReference type="PRINTS" id="PR00081">
    <property type="entry name" value="GDHRDH"/>
</dbReference>
<name>A0ABS9SUA4_9ACTN</name>